<name>A0ABT2TWJ9_9FIRM</name>
<sequence>MKKFKKLLAGLLTGAMLLGSMSVSSFAADTTASKTPVIDENERGSITIHKYTEGTATGTAASGKEDASQVPAGAVPIKDVGFTIYKVQDAAKLADYYSTTPASLPAATDYYTGTGKNVQVNADVAALKVGNEVPTNADGVAEFTNLDLGLYLVVETTSPAIVTGPCDPFLISVPMTTDGDDWLYNVHVYPKNSTAVGGVSLVKTGKAGAALKGVTFVLQKKNGDSWTDITKKSTALGDNTGTVLNLVTNEAGKISVEDLSSGTYRFIETSVGADNKGYIMDGAATYEFKVEGNDVTYAGNTGTNITIPVTNDKPDMTKEVKNGSEWKHDADYSVGDKVPYRITVSVPANIKKLKKFALTDTPTNLKDDANSVKVTDKTGSTTIPATATATEDGNGFTIDFTLADLDSYAGQNIIVTYNAELLDTAVTTTVGNPNTATLEYSNKILPDTDDGYNPNKPGTPTTDKITDTAVVYTFQIQIEKKAEKADGTPLADVEFDLYKAVDAGTAGVATADEVKKAGLDSSKAWKKINETSLKTNTEGKVSQSGLKNGEYYLVETKTNAEYNLLKAPVKVTLNIAYTTTTKAEYNIDETGKTTLVKHEVEKTEFKNNDVASDGIQIETVINKKGFELPLTGGMGTVLFSVIGLALVLAGVVVITASRKKTAK</sequence>
<dbReference type="InterPro" id="IPR019931">
    <property type="entry name" value="LPXTG_anchor"/>
</dbReference>
<dbReference type="EMBL" id="JAOQJL010000034">
    <property type="protein sequence ID" value="MCU6766610.1"/>
    <property type="molecule type" value="Genomic_DNA"/>
</dbReference>
<feature type="domain" description="SpaA-like prealbumin fold" evidence="10">
    <location>
        <begin position="480"/>
        <end position="580"/>
    </location>
</feature>
<protein>
    <submittedName>
        <fullName evidence="11">SpaH/EbpB family LPXTG-anchored major pilin</fullName>
    </submittedName>
</protein>
<evidence type="ECO:0000259" key="10">
    <source>
        <dbReference type="Pfam" id="PF17802"/>
    </source>
</evidence>
<feature type="chain" id="PRO_5046388932" evidence="7">
    <location>
        <begin position="28"/>
        <end position="663"/>
    </location>
</feature>
<comment type="caution">
    <text evidence="11">The sequence shown here is derived from an EMBL/GenBank/DDBJ whole genome shotgun (WGS) entry which is preliminary data.</text>
</comment>
<evidence type="ECO:0000256" key="3">
    <source>
        <dbReference type="ARBA" id="ARBA00022525"/>
    </source>
</evidence>
<keyword evidence="12" id="KW-1185">Reference proteome</keyword>
<reference evidence="11 12" key="1">
    <citation type="journal article" date="2021" name="ISME Commun">
        <title>Automated analysis of genomic sequences facilitates high-throughput and comprehensive description of bacteria.</title>
        <authorList>
            <person name="Hitch T.C.A."/>
        </authorList>
    </citation>
    <scope>NUCLEOTIDE SEQUENCE [LARGE SCALE GENOMIC DNA]</scope>
    <source>
        <strain evidence="11 12">Sanger_23</strain>
    </source>
</reference>
<dbReference type="NCBIfam" id="TIGR01167">
    <property type="entry name" value="LPXTG_anchor"/>
    <property type="match status" value="1"/>
</dbReference>
<dbReference type="InterPro" id="IPR041033">
    <property type="entry name" value="SpaA_PFL_dom_1"/>
</dbReference>
<dbReference type="PANTHER" id="PTHR36108">
    <property type="entry name" value="COLOSSIN-B-RELATED"/>
    <property type="match status" value="1"/>
</dbReference>
<keyword evidence="4 7" id="KW-0732">Signal</keyword>
<dbReference type="Gene3D" id="2.60.40.740">
    <property type="match status" value="1"/>
</dbReference>
<organism evidence="11 12">
    <name type="scientific">Blautia ammoniilytica</name>
    <dbReference type="NCBI Taxonomy" id="2981782"/>
    <lineage>
        <taxon>Bacteria</taxon>
        <taxon>Bacillati</taxon>
        <taxon>Bacillota</taxon>
        <taxon>Clostridia</taxon>
        <taxon>Lachnospirales</taxon>
        <taxon>Lachnospiraceae</taxon>
        <taxon>Blautia</taxon>
    </lineage>
</organism>
<dbReference type="NCBIfam" id="NF033902">
    <property type="entry name" value="iso_D2_wall_anc"/>
    <property type="match status" value="2"/>
</dbReference>
<comment type="similarity">
    <text evidence="1">Belongs to the serine-aspartate repeat-containing protein (SDr) family.</text>
</comment>
<feature type="signal peptide" evidence="7">
    <location>
        <begin position="1"/>
        <end position="27"/>
    </location>
</feature>
<evidence type="ECO:0000313" key="12">
    <source>
        <dbReference type="Proteomes" id="UP001652409"/>
    </source>
</evidence>
<feature type="domain" description="SpaA-like prealbumin fold" evidence="10">
    <location>
        <begin position="198"/>
        <end position="294"/>
    </location>
</feature>
<dbReference type="PANTHER" id="PTHR36108:SF13">
    <property type="entry name" value="COLOSSIN-B-RELATED"/>
    <property type="match status" value="1"/>
</dbReference>
<dbReference type="InterPro" id="IPR048052">
    <property type="entry name" value="FM1-like"/>
</dbReference>
<evidence type="ECO:0000259" key="9">
    <source>
        <dbReference type="Pfam" id="PF16555"/>
    </source>
</evidence>
<keyword evidence="2" id="KW-0134">Cell wall</keyword>
<keyword evidence="6" id="KW-0812">Transmembrane</keyword>
<evidence type="ECO:0000256" key="5">
    <source>
        <dbReference type="ARBA" id="ARBA00023088"/>
    </source>
</evidence>
<dbReference type="Pfam" id="PF17802">
    <property type="entry name" value="SpaA"/>
    <property type="match status" value="2"/>
</dbReference>
<proteinExistence type="inferred from homology"/>
<evidence type="ECO:0000256" key="6">
    <source>
        <dbReference type="SAM" id="Phobius"/>
    </source>
</evidence>
<feature type="domain" description="Gram-positive cocci surface proteins LPxTG" evidence="8">
    <location>
        <begin position="622"/>
        <end position="662"/>
    </location>
</feature>
<dbReference type="Proteomes" id="UP001652409">
    <property type="component" value="Unassembled WGS sequence"/>
</dbReference>
<dbReference type="InterPro" id="IPR032364">
    <property type="entry name" value="GramPos_pilinD1_N"/>
</dbReference>
<evidence type="ECO:0000256" key="4">
    <source>
        <dbReference type="ARBA" id="ARBA00022729"/>
    </source>
</evidence>
<dbReference type="RefSeq" id="WP_262583088.1">
    <property type="nucleotide sequence ID" value="NZ_JAOQJL010000034.1"/>
</dbReference>
<keyword evidence="6" id="KW-1133">Transmembrane helix</keyword>
<evidence type="ECO:0000256" key="7">
    <source>
        <dbReference type="SAM" id="SignalP"/>
    </source>
</evidence>
<evidence type="ECO:0000259" key="8">
    <source>
        <dbReference type="Pfam" id="PF00746"/>
    </source>
</evidence>
<dbReference type="NCBIfam" id="TIGR04226">
    <property type="entry name" value="RrgB_K2N_iso_D2"/>
    <property type="match status" value="1"/>
</dbReference>
<dbReference type="InterPro" id="IPR026466">
    <property type="entry name" value="Fim_isopep_form_D2_dom"/>
</dbReference>
<keyword evidence="5" id="KW-0572">Peptidoglycan-anchor</keyword>
<feature type="domain" description="Gram-positive pilin subunit D1 N-terminal" evidence="9">
    <location>
        <begin position="44"/>
        <end position="193"/>
    </location>
</feature>
<gene>
    <name evidence="11" type="ORF">OCV61_14570</name>
</gene>
<dbReference type="InterPro" id="IPR013783">
    <property type="entry name" value="Ig-like_fold"/>
</dbReference>
<keyword evidence="6" id="KW-0472">Membrane</keyword>
<dbReference type="Gene3D" id="2.60.40.10">
    <property type="entry name" value="Immunoglobulins"/>
    <property type="match status" value="3"/>
</dbReference>
<accession>A0ABT2TWJ9</accession>
<evidence type="ECO:0000256" key="2">
    <source>
        <dbReference type="ARBA" id="ARBA00022512"/>
    </source>
</evidence>
<evidence type="ECO:0000313" key="11">
    <source>
        <dbReference type="EMBL" id="MCU6766610.1"/>
    </source>
</evidence>
<dbReference type="Pfam" id="PF16555">
    <property type="entry name" value="GramPos_pilinD1"/>
    <property type="match status" value="1"/>
</dbReference>
<feature type="transmembrane region" description="Helical" evidence="6">
    <location>
        <begin position="637"/>
        <end position="656"/>
    </location>
</feature>
<evidence type="ECO:0000256" key="1">
    <source>
        <dbReference type="ARBA" id="ARBA00007257"/>
    </source>
</evidence>
<dbReference type="Pfam" id="PF00746">
    <property type="entry name" value="Gram_pos_anchor"/>
    <property type="match status" value="1"/>
</dbReference>
<keyword evidence="3" id="KW-0964">Secreted</keyword>